<feature type="transmembrane region" description="Helical" evidence="2">
    <location>
        <begin position="78"/>
        <end position="103"/>
    </location>
</feature>
<keyword evidence="1" id="KW-0175">Coiled coil</keyword>
<proteinExistence type="predicted"/>
<accession>A0A9W6J1F3</accession>
<keyword evidence="2" id="KW-1133">Transmembrane helix</keyword>
<reference evidence="3" key="2">
    <citation type="submission" date="2023-01" db="EMBL/GenBank/DDBJ databases">
        <authorList>
            <person name="Sun Q."/>
            <person name="Evtushenko L."/>
        </authorList>
    </citation>
    <scope>NUCLEOTIDE SEQUENCE</scope>
    <source>
        <strain evidence="3">VKM B-2347</strain>
    </source>
</reference>
<comment type="caution">
    <text evidence="3">The sequence shown here is derived from an EMBL/GenBank/DDBJ whole genome shotgun (WGS) entry which is preliminary data.</text>
</comment>
<feature type="transmembrane region" description="Helical" evidence="2">
    <location>
        <begin position="272"/>
        <end position="296"/>
    </location>
</feature>
<evidence type="ECO:0000313" key="3">
    <source>
        <dbReference type="EMBL" id="GLK69045.1"/>
    </source>
</evidence>
<name>A0A9W6J1F3_9HYPH</name>
<evidence type="ECO:0000256" key="2">
    <source>
        <dbReference type="SAM" id="Phobius"/>
    </source>
</evidence>
<feature type="coiled-coil region" evidence="1">
    <location>
        <begin position="240"/>
        <end position="267"/>
    </location>
</feature>
<feature type="transmembrane region" description="Helical" evidence="2">
    <location>
        <begin position="123"/>
        <end position="143"/>
    </location>
</feature>
<evidence type="ECO:0000256" key="1">
    <source>
        <dbReference type="SAM" id="Coils"/>
    </source>
</evidence>
<dbReference type="Proteomes" id="UP001143372">
    <property type="component" value="Unassembled WGS sequence"/>
</dbReference>
<sequence length="319" mass="32227">MTDATLSHGARVRDHDDTNYSDVTPSEDLRTVLINKVAWGAVIAGAVLALVTQLFLNMVGVGIGAASLDVAGAASPSATSFSVGAGIWFALSAIIAALVGGYASGRLSGKPKTSTAGWHGLTTWAVTTLVVIYMLSSAVGGILGGAYTGVTSAVGGAANVVGSTAQTAAQVAAPNLQGMADPMSSIKNSMQNATGGNDPQALKDAAYSAMQGVLTGDPAKAEEGRARAADAIAKAQGIPVEDARKQVAQYEQQYRETVEQAKQKAIKAADMAAKGVSSASLLGALSLFLGAIAGWFGGRMGAVDPTVTGRTRFAAPREL</sequence>
<evidence type="ECO:0008006" key="5">
    <source>
        <dbReference type="Google" id="ProtNLM"/>
    </source>
</evidence>
<keyword evidence="2" id="KW-0812">Transmembrane</keyword>
<evidence type="ECO:0000313" key="4">
    <source>
        <dbReference type="Proteomes" id="UP001143372"/>
    </source>
</evidence>
<feature type="transmembrane region" description="Helical" evidence="2">
    <location>
        <begin position="37"/>
        <end position="66"/>
    </location>
</feature>
<reference evidence="3" key="1">
    <citation type="journal article" date="2014" name="Int. J. Syst. Evol. Microbiol.">
        <title>Complete genome sequence of Corynebacterium casei LMG S-19264T (=DSM 44701T), isolated from a smear-ripened cheese.</title>
        <authorList>
            <consortium name="US DOE Joint Genome Institute (JGI-PGF)"/>
            <person name="Walter F."/>
            <person name="Albersmeier A."/>
            <person name="Kalinowski J."/>
            <person name="Ruckert C."/>
        </authorList>
    </citation>
    <scope>NUCLEOTIDE SEQUENCE</scope>
    <source>
        <strain evidence="3">VKM B-2347</strain>
    </source>
</reference>
<dbReference type="EMBL" id="BSFI01000019">
    <property type="protein sequence ID" value="GLK69045.1"/>
    <property type="molecule type" value="Genomic_DNA"/>
</dbReference>
<dbReference type="AlphaFoldDB" id="A0A9W6J1F3"/>
<keyword evidence="2" id="KW-0472">Membrane</keyword>
<organism evidence="3 4">
    <name type="scientific">Hansschlegelia plantiphila</name>
    <dbReference type="NCBI Taxonomy" id="374655"/>
    <lineage>
        <taxon>Bacteria</taxon>
        <taxon>Pseudomonadati</taxon>
        <taxon>Pseudomonadota</taxon>
        <taxon>Alphaproteobacteria</taxon>
        <taxon>Hyphomicrobiales</taxon>
        <taxon>Methylopilaceae</taxon>
        <taxon>Hansschlegelia</taxon>
    </lineage>
</organism>
<keyword evidence="4" id="KW-1185">Reference proteome</keyword>
<protein>
    <recommendedName>
        <fullName evidence="5">PhnA-like protein</fullName>
    </recommendedName>
</protein>
<gene>
    <name evidence="3" type="ORF">GCM10008179_26830</name>
</gene>
<dbReference type="RefSeq" id="WP_271169283.1">
    <property type="nucleotide sequence ID" value="NZ_BSFI01000019.1"/>
</dbReference>